<dbReference type="Pfam" id="PF10099">
    <property type="entry name" value="RskA_C"/>
    <property type="match status" value="1"/>
</dbReference>
<dbReference type="InterPro" id="IPR018764">
    <property type="entry name" value="RskA_C"/>
</dbReference>
<evidence type="ECO:0000313" key="3">
    <source>
        <dbReference type="Proteomes" id="UP000320055"/>
    </source>
</evidence>
<protein>
    <recommendedName>
        <fullName evidence="1">Anti-sigma K factor RskA C-terminal domain-containing protein</fullName>
    </recommendedName>
</protein>
<dbReference type="GO" id="GO:0006417">
    <property type="term" value="P:regulation of translation"/>
    <property type="evidence" value="ECO:0007669"/>
    <property type="project" value="TreeGrafter"/>
</dbReference>
<dbReference type="EMBL" id="CAACVJ010000005">
    <property type="protein sequence ID" value="VEP11386.1"/>
    <property type="molecule type" value="Genomic_DNA"/>
</dbReference>
<organism evidence="2 3">
    <name type="scientific">Hyella patelloides LEGE 07179</name>
    <dbReference type="NCBI Taxonomy" id="945734"/>
    <lineage>
        <taxon>Bacteria</taxon>
        <taxon>Bacillati</taxon>
        <taxon>Cyanobacteriota</taxon>
        <taxon>Cyanophyceae</taxon>
        <taxon>Pleurocapsales</taxon>
        <taxon>Hyellaceae</taxon>
        <taxon>Hyella</taxon>
    </lineage>
</organism>
<dbReference type="Proteomes" id="UP000320055">
    <property type="component" value="Unassembled WGS sequence"/>
</dbReference>
<dbReference type="PANTHER" id="PTHR37461:SF1">
    <property type="entry name" value="ANTI-SIGMA-K FACTOR RSKA"/>
    <property type="match status" value="1"/>
</dbReference>
<gene>
    <name evidence="2" type="ORF">H1P_1020009</name>
</gene>
<reference evidence="2 3" key="1">
    <citation type="submission" date="2019-01" db="EMBL/GenBank/DDBJ databases">
        <authorList>
            <person name="Brito A."/>
        </authorList>
    </citation>
    <scope>NUCLEOTIDE SEQUENCE [LARGE SCALE GENOMIC DNA]</scope>
    <source>
        <strain evidence="2">1</strain>
    </source>
</reference>
<accession>A0A563VIW1</accession>
<evidence type="ECO:0000259" key="1">
    <source>
        <dbReference type="Pfam" id="PF10099"/>
    </source>
</evidence>
<feature type="domain" description="Anti-sigma K factor RskA C-terminal" evidence="1">
    <location>
        <begin position="96"/>
        <end position="230"/>
    </location>
</feature>
<keyword evidence="3" id="KW-1185">Reference proteome</keyword>
<dbReference type="InterPro" id="IPR051474">
    <property type="entry name" value="Anti-sigma-K/W_factor"/>
</dbReference>
<sequence length="244" mass="26978">MSNNSQPHNLEEILAGYVLGDLDEAELIWLNKQLAINPALKEQIAQLKATFTLMPYGLSEEIPKTDLRSQILTKAQAQSRSSQPNRWSRIISTVTVLSTLWLGFNNYNLRQQIATGKTQLQSQQELIALLRQPNNRLVTFQGLNDVVTASGSLFISPEKKKAVLVLQNLEPLPGNQVYRLWAVSQKQKIGCANFIPNAEGTVHIEISSDEALMNASSVLITIEPRADTTEPLGSEILTGSYPAI</sequence>
<dbReference type="GO" id="GO:0005886">
    <property type="term" value="C:plasma membrane"/>
    <property type="evidence" value="ECO:0007669"/>
    <property type="project" value="InterPro"/>
</dbReference>
<dbReference type="AlphaFoldDB" id="A0A563VIW1"/>
<name>A0A563VIW1_9CYAN</name>
<dbReference type="PANTHER" id="PTHR37461">
    <property type="entry name" value="ANTI-SIGMA-K FACTOR RSKA"/>
    <property type="match status" value="1"/>
</dbReference>
<proteinExistence type="predicted"/>
<dbReference type="GO" id="GO:0016989">
    <property type="term" value="F:sigma factor antagonist activity"/>
    <property type="evidence" value="ECO:0007669"/>
    <property type="project" value="TreeGrafter"/>
</dbReference>
<dbReference type="RefSeq" id="WP_144868733.1">
    <property type="nucleotide sequence ID" value="NZ_LR213858.1"/>
</dbReference>
<dbReference type="OrthoDB" id="421181at2"/>
<evidence type="ECO:0000313" key="2">
    <source>
        <dbReference type="EMBL" id="VEP11386.1"/>
    </source>
</evidence>